<dbReference type="InterPro" id="IPR011227">
    <property type="entry name" value="UCP029730"/>
</dbReference>
<organism evidence="1 2">
    <name type="scientific">Profundibacterium mesophilum KAUST100406-0324</name>
    <dbReference type="NCBI Taxonomy" id="1037889"/>
    <lineage>
        <taxon>Bacteria</taxon>
        <taxon>Pseudomonadati</taxon>
        <taxon>Pseudomonadota</taxon>
        <taxon>Alphaproteobacteria</taxon>
        <taxon>Rhodobacterales</taxon>
        <taxon>Roseobacteraceae</taxon>
        <taxon>Profundibacterium</taxon>
    </lineage>
</organism>
<accession>A0A921NTQ5</accession>
<dbReference type="PIRSF" id="PIRSF029730">
    <property type="entry name" value="UCP029730"/>
    <property type="match status" value="1"/>
</dbReference>
<gene>
    <name evidence="1" type="ORF">PMES_01176</name>
</gene>
<dbReference type="RefSeq" id="WP_159964577.1">
    <property type="nucleotide sequence ID" value="NZ_APKE01000014.1"/>
</dbReference>
<dbReference type="SUPFAM" id="SSF53187">
    <property type="entry name" value="Zn-dependent exopeptidases"/>
    <property type="match status" value="1"/>
</dbReference>
<name>A0A921NTQ5_9RHOB</name>
<dbReference type="OrthoDB" id="9815326at2"/>
<dbReference type="AlphaFoldDB" id="A0A921NTQ5"/>
<dbReference type="EC" id="3.5.3.8" evidence="1"/>
<sequence length="246" mass="26969">MSYQPFFIEGADRPSQWLVTCDHAANTVPQAVNGGTLGLEEADMNRHIAYDVGAAGLAAELARRLDAPFIRTNFSRLVIDPNRGEDDPTLLMKLYDGTIVPANRHAGAEELERRMELCHRPYHAALEELAARRDDRAILAIHSFTPQLRAGPPRPWKVAVLSGPDRRIADPLVRGLADLGTFEVGDNEPYSGHLPGDSIDRHALAHGRLNILVELRNDLIGTTAAQRDWADTLAPILDAALAEAQL</sequence>
<keyword evidence="2" id="KW-1185">Reference proteome</keyword>
<evidence type="ECO:0000313" key="1">
    <source>
        <dbReference type="EMBL" id="KAF0676444.1"/>
    </source>
</evidence>
<keyword evidence="1" id="KW-0378">Hydrolase</keyword>
<dbReference type="Pfam" id="PF05013">
    <property type="entry name" value="FGase"/>
    <property type="match status" value="1"/>
</dbReference>
<dbReference type="Gene3D" id="3.40.630.40">
    <property type="entry name" value="Zn-dependent exopeptidases"/>
    <property type="match status" value="1"/>
</dbReference>
<dbReference type="Proteomes" id="UP000698242">
    <property type="component" value="Unassembled WGS sequence"/>
</dbReference>
<dbReference type="EMBL" id="APKE01000014">
    <property type="protein sequence ID" value="KAF0676444.1"/>
    <property type="molecule type" value="Genomic_DNA"/>
</dbReference>
<proteinExistence type="predicted"/>
<protein>
    <submittedName>
        <fullName evidence="1">Formiminoglutamase</fullName>
        <ecNumber evidence="1">3.5.3.8</ecNumber>
    </submittedName>
</protein>
<dbReference type="InterPro" id="IPR007709">
    <property type="entry name" value="N-FG_amidohydro"/>
</dbReference>
<reference evidence="1" key="1">
    <citation type="submission" date="2013-03" db="EMBL/GenBank/DDBJ databases">
        <title>Genome Sequence of the Profundibacterium mesophilum strain KAUST100406-0324T from Red Sea, a novel genus in the family Rhodobacteraceae.</title>
        <authorList>
            <person name="Essack M."/>
            <person name="Alam I."/>
            <person name="Lafi F."/>
            <person name="Alawi W."/>
            <person name="Kamanu F."/>
            <person name="Al-Suwailem A."/>
            <person name="Lee O.O."/>
            <person name="Xu Y."/>
            <person name="Bajic V."/>
            <person name="Qian P.-Y."/>
            <person name="Archer J."/>
        </authorList>
    </citation>
    <scope>NUCLEOTIDE SEQUENCE</scope>
    <source>
        <strain evidence="1">KAUST100406-0324</strain>
    </source>
</reference>
<evidence type="ECO:0000313" key="2">
    <source>
        <dbReference type="Proteomes" id="UP000698242"/>
    </source>
</evidence>
<dbReference type="GO" id="GO:0050415">
    <property type="term" value="F:formimidoylglutamase activity"/>
    <property type="evidence" value="ECO:0007669"/>
    <property type="project" value="UniProtKB-EC"/>
</dbReference>
<comment type="caution">
    <text evidence="1">The sequence shown here is derived from an EMBL/GenBank/DDBJ whole genome shotgun (WGS) entry which is preliminary data.</text>
</comment>